<reference evidence="1" key="1">
    <citation type="submission" date="2023-04" db="EMBL/GenBank/DDBJ databases">
        <title>A chromosome-level genome assembly of the parasitoid wasp Eretmocerus hayati.</title>
        <authorList>
            <person name="Zhong Y."/>
            <person name="Liu S."/>
            <person name="Liu Y."/>
        </authorList>
    </citation>
    <scope>NUCLEOTIDE SEQUENCE</scope>
    <source>
        <strain evidence="1">ZJU_SS_LIU_2023</strain>
    </source>
</reference>
<evidence type="ECO:0000313" key="2">
    <source>
        <dbReference type="Proteomes" id="UP001239111"/>
    </source>
</evidence>
<protein>
    <submittedName>
        <fullName evidence="1">Uncharacterized protein</fullName>
    </submittedName>
</protein>
<organism evidence="1 2">
    <name type="scientific">Eretmocerus hayati</name>
    <dbReference type="NCBI Taxonomy" id="131215"/>
    <lineage>
        <taxon>Eukaryota</taxon>
        <taxon>Metazoa</taxon>
        <taxon>Ecdysozoa</taxon>
        <taxon>Arthropoda</taxon>
        <taxon>Hexapoda</taxon>
        <taxon>Insecta</taxon>
        <taxon>Pterygota</taxon>
        <taxon>Neoptera</taxon>
        <taxon>Endopterygota</taxon>
        <taxon>Hymenoptera</taxon>
        <taxon>Apocrita</taxon>
        <taxon>Proctotrupomorpha</taxon>
        <taxon>Chalcidoidea</taxon>
        <taxon>Aphelinidae</taxon>
        <taxon>Aphelininae</taxon>
        <taxon>Eretmocerus</taxon>
    </lineage>
</organism>
<keyword evidence="2" id="KW-1185">Reference proteome</keyword>
<name>A0ACC2PKG2_9HYME</name>
<proteinExistence type="predicted"/>
<dbReference type="EMBL" id="CM056741">
    <property type="protein sequence ID" value="KAJ8683900.1"/>
    <property type="molecule type" value="Genomic_DNA"/>
</dbReference>
<evidence type="ECO:0000313" key="1">
    <source>
        <dbReference type="EMBL" id="KAJ8683900.1"/>
    </source>
</evidence>
<comment type="caution">
    <text evidence="1">The sequence shown here is derived from an EMBL/GenBank/DDBJ whole genome shotgun (WGS) entry which is preliminary data.</text>
</comment>
<accession>A0ACC2PKG2</accession>
<sequence length="428" mass="49228">MSERYDLQLISLNFCRNGDPPVTDVCVPQIISQLYYGRVILEKLPKATLDSLNQRRSRDMGFLHRNSDYAIKVENPCSSCAEIVKIWKAHKQNNSYQHRVKQEFDSNGLKQEVDHYAENYISRDYLTGWDSRGIGESEDEADDSDNDYGLFPIKDFDSVSGLAVLTKKYCPTCDDIIDWYISSSDEICPMCDSAIRLQCSDCSQDYSDNSTVKSHSTSWCVSGKSIKKSKRGNRISNKPVLTERARPNNSDHIAPTECPKCNKVLKNLSSFRRHSRICKELFRCDYCSFESFHGPSLKRHIKRNHSIDQQYYESADNTLGIFKGKESKSRKKGQDVQRFCLACQHLSKKFRRKCDRCGNKSLVTRCAECNFFSDRYSVMYYHIKHQCQSPYQSKSVKKAEKINKLNGVGKESTAISKKHTSNASRHFN</sequence>
<feature type="non-terminal residue" evidence="1">
    <location>
        <position position="428"/>
    </location>
</feature>
<dbReference type="Proteomes" id="UP001239111">
    <property type="component" value="Chromosome 1"/>
</dbReference>
<gene>
    <name evidence="1" type="ORF">QAD02_019692</name>
</gene>